<dbReference type="InterPro" id="IPR008949">
    <property type="entry name" value="Isoprenoid_synthase_dom_sf"/>
</dbReference>
<evidence type="ECO:0000256" key="4">
    <source>
        <dbReference type="ARBA" id="ARBA00022723"/>
    </source>
</evidence>
<dbReference type="GO" id="GO:0046872">
    <property type="term" value="F:metal ion binding"/>
    <property type="evidence" value="ECO:0007669"/>
    <property type="project" value="UniProtKB-KW"/>
</dbReference>
<comment type="cofactor">
    <cofactor evidence="1">
        <name>Mg(2+)</name>
        <dbReference type="ChEBI" id="CHEBI:18420"/>
    </cofactor>
</comment>
<evidence type="ECO:0000313" key="14">
    <source>
        <dbReference type="Proteomes" id="UP000248795"/>
    </source>
</evidence>
<dbReference type="EC" id="2.5.1.90" evidence="8"/>
<reference evidence="14" key="1">
    <citation type="submission" date="2018-06" db="EMBL/GenBank/DDBJ databases">
        <title>Aestuariibacter litoralis strain KCTC 52945T.</title>
        <authorList>
            <person name="Li X."/>
            <person name="Salam N."/>
            <person name="Li J.-L."/>
            <person name="Chen Y.-M."/>
            <person name="Yang Z.-W."/>
            <person name="Zhang L.-Y."/>
            <person name="Han M.-X."/>
            <person name="Xiao M."/>
            <person name="Li W.-J."/>
        </authorList>
    </citation>
    <scope>NUCLEOTIDE SEQUENCE [LARGE SCALE GENOMIC DNA]</scope>
    <source>
        <strain evidence="14">KCTC 52945</strain>
    </source>
</reference>
<dbReference type="SFLD" id="SFLDS00005">
    <property type="entry name" value="Isoprenoid_Synthase_Type_I"/>
    <property type="match status" value="1"/>
</dbReference>
<name>A0A2W2BHG8_9HYPH</name>
<keyword evidence="5" id="KW-0460">Magnesium</keyword>
<dbReference type="EMBL" id="QKVK01000009">
    <property type="protein sequence ID" value="PZF75609.1"/>
    <property type="molecule type" value="Genomic_DNA"/>
</dbReference>
<dbReference type="SUPFAM" id="SSF48576">
    <property type="entry name" value="Terpenoid synthases"/>
    <property type="match status" value="1"/>
</dbReference>
<dbReference type="InterPro" id="IPR000092">
    <property type="entry name" value="Polyprenyl_synt"/>
</dbReference>
<comment type="function">
    <text evidence="7">Supplies octaprenyl diphosphate, the precursor for the side chain of the isoprenoid quinones ubiquinone and menaquinone.</text>
</comment>
<comment type="catalytic activity">
    <reaction evidence="6">
        <text>5 isopentenyl diphosphate + (2E,6E)-farnesyl diphosphate = all-trans-octaprenyl diphosphate + 5 diphosphate</text>
        <dbReference type="Rhea" id="RHEA:27798"/>
        <dbReference type="ChEBI" id="CHEBI:33019"/>
        <dbReference type="ChEBI" id="CHEBI:57711"/>
        <dbReference type="ChEBI" id="CHEBI:128769"/>
        <dbReference type="ChEBI" id="CHEBI:175763"/>
        <dbReference type="EC" id="2.5.1.90"/>
    </reaction>
</comment>
<dbReference type="InterPro" id="IPR033749">
    <property type="entry name" value="Polyprenyl_synt_CS"/>
</dbReference>
<dbReference type="GO" id="GO:0106350">
    <property type="term" value="F:all-trans-octaprenyl-diphosphate synthase activity"/>
    <property type="evidence" value="ECO:0007669"/>
    <property type="project" value="UniProtKB-EC"/>
</dbReference>
<evidence type="ECO:0000256" key="5">
    <source>
        <dbReference type="ARBA" id="ARBA00022842"/>
    </source>
</evidence>
<accession>A0A2W2BHG8</accession>
<evidence type="ECO:0000256" key="11">
    <source>
        <dbReference type="ARBA" id="ARBA00083124"/>
    </source>
</evidence>
<protein>
    <recommendedName>
        <fullName evidence="9">Octaprenyl diphosphate synthase</fullName>
        <ecNumber evidence="8">2.5.1.90</ecNumber>
    </recommendedName>
    <alternativeName>
        <fullName evidence="11">All-trans-octaprenyl-diphosphate synthase</fullName>
    </alternativeName>
    <alternativeName>
        <fullName evidence="10">Octaprenyl pyrophosphate synthase</fullName>
    </alternativeName>
</protein>
<dbReference type="Gene3D" id="1.10.600.10">
    <property type="entry name" value="Farnesyl Diphosphate Synthase"/>
    <property type="match status" value="1"/>
</dbReference>
<dbReference type="Proteomes" id="UP000248795">
    <property type="component" value="Unassembled WGS sequence"/>
</dbReference>
<dbReference type="Pfam" id="PF00348">
    <property type="entry name" value="polyprenyl_synt"/>
    <property type="match status" value="1"/>
</dbReference>
<evidence type="ECO:0000256" key="6">
    <source>
        <dbReference type="ARBA" id="ARBA00051506"/>
    </source>
</evidence>
<comment type="caution">
    <text evidence="13">The sequence shown here is derived from an EMBL/GenBank/DDBJ whole genome shotgun (WGS) entry which is preliminary data.</text>
</comment>
<organism evidence="13 14">
    <name type="scientific">Aestuariivirga litoralis</name>
    <dbReference type="NCBI Taxonomy" id="2650924"/>
    <lineage>
        <taxon>Bacteria</taxon>
        <taxon>Pseudomonadati</taxon>
        <taxon>Pseudomonadota</taxon>
        <taxon>Alphaproteobacteria</taxon>
        <taxon>Hyphomicrobiales</taxon>
        <taxon>Aestuariivirgaceae</taxon>
        <taxon>Aestuariivirga</taxon>
    </lineage>
</organism>
<dbReference type="PANTHER" id="PTHR12001">
    <property type="entry name" value="GERANYLGERANYL PYROPHOSPHATE SYNTHASE"/>
    <property type="match status" value="1"/>
</dbReference>
<evidence type="ECO:0000256" key="10">
    <source>
        <dbReference type="ARBA" id="ARBA00079637"/>
    </source>
</evidence>
<evidence type="ECO:0000256" key="1">
    <source>
        <dbReference type="ARBA" id="ARBA00001946"/>
    </source>
</evidence>
<sequence length="339" mass="36897">MGVVIPLDGAGNKKRASIEPLVKLTQADMERVNESILSHARSHVELIPEIASHLINSGGKRIRPMLTLAAARMVGYEGDHHLKLATAVEFMHTATLLHDDVVDESDLRRGKQAARVIWGNQASVLVGDYLLGQAFRMMVETGSLESLRILSNAACVIAEGEVLQLSVSQDTSTTEDAYMAVIVAKTAALFAAAAEVGAVVAKRPPSEQAALESYGRNLGVAFQLIDDALDYSGSTEKLGKGVGDDFRERKITLPVVLSYRRGTAEERSFWKRTLEDGNQTADDFIYAKKLMERHGALKDTIDRANHYGDIARDALAIFPDSGLKDALLEAVEFCVARAY</sequence>
<evidence type="ECO:0000256" key="2">
    <source>
        <dbReference type="ARBA" id="ARBA00006706"/>
    </source>
</evidence>
<dbReference type="FunFam" id="1.10.600.10:FF:000002">
    <property type="entry name" value="Octaprenyl diphosphate synthase"/>
    <property type="match status" value="1"/>
</dbReference>
<dbReference type="PANTHER" id="PTHR12001:SF69">
    <property type="entry name" value="ALL TRANS-POLYPRENYL-DIPHOSPHATE SYNTHASE PDSS1"/>
    <property type="match status" value="1"/>
</dbReference>
<keyword evidence="3 12" id="KW-0808">Transferase</keyword>
<dbReference type="CDD" id="cd00685">
    <property type="entry name" value="Trans_IPPS_HT"/>
    <property type="match status" value="1"/>
</dbReference>
<evidence type="ECO:0000256" key="7">
    <source>
        <dbReference type="ARBA" id="ARBA00055029"/>
    </source>
</evidence>
<gene>
    <name evidence="13" type="ORF">DK847_17350</name>
</gene>
<evidence type="ECO:0000256" key="8">
    <source>
        <dbReference type="ARBA" id="ARBA00066511"/>
    </source>
</evidence>
<evidence type="ECO:0000256" key="12">
    <source>
        <dbReference type="RuleBase" id="RU004466"/>
    </source>
</evidence>
<dbReference type="PROSITE" id="PS00723">
    <property type="entry name" value="POLYPRENYL_SYNTHASE_1"/>
    <property type="match status" value="1"/>
</dbReference>
<dbReference type="GO" id="GO:0008299">
    <property type="term" value="P:isoprenoid biosynthetic process"/>
    <property type="evidence" value="ECO:0007669"/>
    <property type="project" value="InterPro"/>
</dbReference>
<proteinExistence type="inferred from homology"/>
<keyword evidence="14" id="KW-1185">Reference proteome</keyword>
<keyword evidence="4" id="KW-0479">Metal-binding</keyword>
<evidence type="ECO:0000313" key="13">
    <source>
        <dbReference type="EMBL" id="PZF75609.1"/>
    </source>
</evidence>
<dbReference type="AlphaFoldDB" id="A0A2W2BHG8"/>
<evidence type="ECO:0000256" key="3">
    <source>
        <dbReference type="ARBA" id="ARBA00022679"/>
    </source>
</evidence>
<evidence type="ECO:0000256" key="9">
    <source>
        <dbReference type="ARBA" id="ARBA00072473"/>
    </source>
</evidence>
<comment type="similarity">
    <text evidence="2 12">Belongs to the FPP/GGPP synthase family.</text>
</comment>
<dbReference type="RefSeq" id="WP_111199803.1">
    <property type="nucleotide sequence ID" value="NZ_QKVK01000009.1"/>
</dbReference>